<proteinExistence type="predicted"/>
<dbReference type="PRINTS" id="PR00838">
    <property type="entry name" value="V5ALLERGEN"/>
</dbReference>
<reference evidence="3 4" key="2">
    <citation type="submission" date="2018-11" db="EMBL/GenBank/DDBJ databases">
        <authorList>
            <consortium name="Pathogen Informatics"/>
        </authorList>
    </citation>
    <scope>NUCLEOTIDE SEQUENCE [LARGE SCALE GENOMIC DNA]</scope>
</reference>
<organism evidence="5">
    <name type="scientific">Nippostrongylus brasiliensis</name>
    <name type="common">Rat hookworm</name>
    <dbReference type="NCBI Taxonomy" id="27835"/>
    <lineage>
        <taxon>Eukaryota</taxon>
        <taxon>Metazoa</taxon>
        <taxon>Ecdysozoa</taxon>
        <taxon>Nematoda</taxon>
        <taxon>Chromadorea</taxon>
        <taxon>Rhabditida</taxon>
        <taxon>Rhabditina</taxon>
        <taxon>Rhabditomorpha</taxon>
        <taxon>Strongyloidea</taxon>
        <taxon>Heligmosomidae</taxon>
        <taxon>Nippostrongylus</taxon>
    </lineage>
</organism>
<feature type="chain" id="PRO_5043125789" evidence="1">
    <location>
        <begin position="17"/>
        <end position="397"/>
    </location>
</feature>
<dbReference type="InterPro" id="IPR001283">
    <property type="entry name" value="CRISP-related"/>
</dbReference>
<dbReference type="CDD" id="cd05380">
    <property type="entry name" value="CAP_euk"/>
    <property type="match status" value="1"/>
</dbReference>
<dbReference type="InterPro" id="IPR035940">
    <property type="entry name" value="CAP_sf"/>
</dbReference>
<dbReference type="PRINTS" id="PR00837">
    <property type="entry name" value="V5TPXLIKE"/>
</dbReference>
<evidence type="ECO:0000313" key="3">
    <source>
        <dbReference type="EMBL" id="VDL81939.1"/>
    </source>
</evidence>
<dbReference type="AlphaFoldDB" id="A0A0N4YM44"/>
<evidence type="ECO:0000259" key="2">
    <source>
        <dbReference type="SMART" id="SM00198"/>
    </source>
</evidence>
<accession>A0A0N4YM44</accession>
<feature type="signal peptide" evidence="1">
    <location>
        <begin position="1"/>
        <end position="16"/>
    </location>
</feature>
<dbReference type="STRING" id="27835.A0A0N4YM44"/>
<dbReference type="PROSITE" id="PS01009">
    <property type="entry name" value="CRISP_1"/>
    <property type="match status" value="1"/>
</dbReference>
<dbReference type="EMBL" id="UYSL01023256">
    <property type="protein sequence ID" value="VDL81939.1"/>
    <property type="molecule type" value="Genomic_DNA"/>
</dbReference>
<dbReference type="InterPro" id="IPR018244">
    <property type="entry name" value="Allrgn_V5/Tpx1_CS"/>
</dbReference>
<evidence type="ECO:0000313" key="4">
    <source>
        <dbReference type="Proteomes" id="UP000271162"/>
    </source>
</evidence>
<dbReference type="InterPro" id="IPR002413">
    <property type="entry name" value="V5_allergen-like"/>
</dbReference>
<sequence>MHWLAAVLYLIPLAAGGQSNFNCPSDLGQGDDTRAEFLKRHNNIRQNVALGTLVVNYFSFYHYGFENARAIEEGVYQWVEPIHMNDFESGFQCHDKIREFCNMAYPTNTRLGCAYERCGSDLLISCVYEQGQQVPFKPLLQLAPHTCVCNYYPNSVCDEDSMCWTPNPTIDPTTTTTAPATPKLDVPKASCGHLNNRMTDEVRQVFLDTHNEWRSLVARGKAEDPAATGGFTPKASQMPKLWYDCKLEESAKQVAEKCANKHSGGDYGENLFAASFSGYDQDEVAKMAVDQWAGELKKFGVGDNLIYPTPGLTGHYTQVVWQNTTRVGCYINDKCFPDSPGWKTQAVCQYKPTGNFMRWEVYSKGEPCKKDSDCKCKKCSCLAEEGLCYDPNSMTYI</sequence>
<dbReference type="PANTHER" id="PTHR10334">
    <property type="entry name" value="CYSTEINE-RICH SECRETORY PROTEIN-RELATED"/>
    <property type="match status" value="1"/>
</dbReference>
<dbReference type="GO" id="GO:0005576">
    <property type="term" value="C:extracellular region"/>
    <property type="evidence" value="ECO:0007669"/>
    <property type="project" value="InterPro"/>
</dbReference>
<dbReference type="SMART" id="SM00198">
    <property type="entry name" value="SCP"/>
    <property type="match status" value="1"/>
</dbReference>
<evidence type="ECO:0000256" key="1">
    <source>
        <dbReference type="SAM" id="SignalP"/>
    </source>
</evidence>
<evidence type="ECO:0000313" key="5">
    <source>
        <dbReference type="WBParaSite" id="NBR_0001821701-mRNA-1"/>
    </source>
</evidence>
<dbReference type="WBParaSite" id="NBR_0001821701-mRNA-1">
    <property type="protein sequence ID" value="NBR_0001821701-mRNA-1"/>
    <property type="gene ID" value="NBR_0001821701"/>
</dbReference>
<keyword evidence="1" id="KW-0732">Signal</keyword>
<protein>
    <submittedName>
        <fullName evidence="5">SCP domain-containing protein</fullName>
    </submittedName>
</protein>
<dbReference type="Gene3D" id="3.40.33.10">
    <property type="entry name" value="CAP"/>
    <property type="match status" value="2"/>
</dbReference>
<dbReference type="Proteomes" id="UP000271162">
    <property type="component" value="Unassembled WGS sequence"/>
</dbReference>
<reference evidence="5" key="1">
    <citation type="submission" date="2017-02" db="UniProtKB">
        <authorList>
            <consortium name="WormBaseParasite"/>
        </authorList>
    </citation>
    <scope>IDENTIFICATION</scope>
</reference>
<name>A0A0N4YM44_NIPBR</name>
<feature type="domain" description="SCP" evidence="2">
    <location>
        <begin position="201"/>
        <end position="358"/>
    </location>
</feature>
<keyword evidence="4" id="KW-1185">Reference proteome</keyword>
<dbReference type="InterPro" id="IPR014044">
    <property type="entry name" value="CAP_dom"/>
</dbReference>
<dbReference type="SUPFAM" id="SSF55797">
    <property type="entry name" value="PR-1-like"/>
    <property type="match status" value="2"/>
</dbReference>
<dbReference type="Pfam" id="PF00188">
    <property type="entry name" value="CAP"/>
    <property type="match status" value="2"/>
</dbReference>
<gene>
    <name evidence="3" type="ORF">NBR_LOCUS18218</name>
</gene>